<evidence type="ECO:0000313" key="3">
    <source>
        <dbReference type="Proteomes" id="UP000612956"/>
    </source>
</evidence>
<organism evidence="2 3">
    <name type="scientific">Nocardia camponoti</name>
    <dbReference type="NCBI Taxonomy" id="1616106"/>
    <lineage>
        <taxon>Bacteria</taxon>
        <taxon>Bacillati</taxon>
        <taxon>Actinomycetota</taxon>
        <taxon>Actinomycetes</taxon>
        <taxon>Mycobacteriales</taxon>
        <taxon>Nocardiaceae</taxon>
        <taxon>Nocardia</taxon>
    </lineage>
</organism>
<accession>A0A917QUY3</accession>
<name>A0A917QUY3_9NOCA</name>
<reference evidence="2" key="2">
    <citation type="submission" date="2020-09" db="EMBL/GenBank/DDBJ databases">
        <authorList>
            <person name="Sun Q."/>
            <person name="Zhou Y."/>
        </authorList>
    </citation>
    <scope>NUCLEOTIDE SEQUENCE</scope>
    <source>
        <strain evidence="2">CGMCC 4.7278</strain>
    </source>
</reference>
<gene>
    <name evidence="2" type="ORF">GCM10011591_47280</name>
</gene>
<dbReference type="SUPFAM" id="SSF47413">
    <property type="entry name" value="lambda repressor-like DNA-binding domains"/>
    <property type="match status" value="1"/>
</dbReference>
<dbReference type="Pfam" id="PF13560">
    <property type="entry name" value="HTH_31"/>
    <property type="match status" value="1"/>
</dbReference>
<comment type="caution">
    <text evidence="2">The sequence shown here is derived from an EMBL/GenBank/DDBJ whole genome shotgun (WGS) entry which is preliminary data.</text>
</comment>
<evidence type="ECO:0000259" key="1">
    <source>
        <dbReference type="PROSITE" id="PS50943"/>
    </source>
</evidence>
<dbReference type="InterPro" id="IPR001387">
    <property type="entry name" value="Cro/C1-type_HTH"/>
</dbReference>
<dbReference type="EMBL" id="BMMW01000008">
    <property type="protein sequence ID" value="GGK69683.1"/>
    <property type="molecule type" value="Genomic_DNA"/>
</dbReference>
<dbReference type="PROSITE" id="PS50943">
    <property type="entry name" value="HTH_CROC1"/>
    <property type="match status" value="1"/>
</dbReference>
<sequence>MDSKSRLQIVYNLLKWVAGQTFWAARMAIMSTVDGARLRQLREQAGLSLTALATRVPYSRSALGHYETGARTPPPAVIDWYERVHAERAPRPTDDDTIDALFPIEAPLIAISHPRFGGRGYYCGFRIDGGLSGHVAASDAATAVRIALRAVGFELDRAS</sequence>
<dbReference type="CDD" id="cd00093">
    <property type="entry name" value="HTH_XRE"/>
    <property type="match status" value="1"/>
</dbReference>
<protein>
    <recommendedName>
        <fullName evidence="1">HTH cro/C1-type domain-containing protein</fullName>
    </recommendedName>
</protein>
<dbReference type="SMART" id="SM00530">
    <property type="entry name" value="HTH_XRE"/>
    <property type="match status" value="1"/>
</dbReference>
<evidence type="ECO:0000313" key="2">
    <source>
        <dbReference type="EMBL" id="GGK69683.1"/>
    </source>
</evidence>
<keyword evidence="3" id="KW-1185">Reference proteome</keyword>
<dbReference type="GO" id="GO:0003677">
    <property type="term" value="F:DNA binding"/>
    <property type="evidence" value="ECO:0007669"/>
    <property type="project" value="InterPro"/>
</dbReference>
<feature type="domain" description="HTH cro/C1-type" evidence="1">
    <location>
        <begin position="38"/>
        <end position="78"/>
    </location>
</feature>
<dbReference type="Gene3D" id="1.10.260.40">
    <property type="entry name" value="lambda repressor-like DNA-binding domains"/>
    <property type="match status" value="1"/>
</dbReference>
<reference evidence="2" key="1">
    <citation type="journal article" date="2014" name="Int. J. Syst. Evol. Microbiol.">
        <title>Complete genome sequence of Corynebacterium casei LMG S-19264T (=DSM 44701T), isolated from a smear-ripened cheese.</title>
        <authorList>
            <consortium name="US DOE Joint Genome Institute (JGI-PGF)"/>
            <person name="Walter F."/>
            <person name="Albersmeier A."/>
            <person name="Kalinowski J."/>
            <person name="Ruckert C."/>
        </authorList>
    </citation>
    <scope>NUCLEOTIDE SEQUENCE</scope>
    <source>
        <strain evidence="2">CGMCC 4.7278</strain>
    </source>
</reference>
<dbReference type="Proteomes" id="UP000612956">
    <property type="component" value="Unassembled WGS sequence"/>
</dbReference>
<dbReference type="InterPro" id="IPR010982">
    <property type="entry name" value="Lambda_DNA-bd_dom_sf"/>
</dbReference>
<proteinExistence type="predicted"/>
<dbReference type="AlphaFoldDB" id="A0A917QUY3"/>